<protein>
    <submittedName>
        <fullName evidence="10">FGGY-family carbohydrate kinase</fullName>
    </submittedName>
</protein>
<dbReference type="InterPro" id="IPR043129">
    <property type="entry name" value="ATPase_NBD"/>
</dbReference>
<evidence type="ECO:0000259" key="9">
    <source>
        <dbReference type="Pfam" id="PF02782"/>
    </source>
</evidence>
<evidence type="ECO:0000313" key="10">
    <source>
        <dbReference type="EMBL" id="WZW99911.1"/>
    </source>
</evidence>
<comment type="similarity">
    <text evidence="1">Belongs to the FGGY kinase family.</text>
</comment>
<accession>A0ABZ3CCU4</accession>
<dbReference type="SUPFAM" id="SSF53067">
    <property type="entry name" value="Actin-like ATPase domain"/>
    <property type="match status" value="2"/>
</dbReference>
<dbReference type="EMBL" id="CP115965">
    <property type="protein sequence ID" value="WZW99911.1"/>
    <property type="molecule type" value="Genomic_DNA"/>
</dbReference>
<evidence type="ECO:0000256" key="1">
    <source>
        <dbReference type="ARBA" id="ARBA00009156"/>
    </source>
</evidence>
<dbReference type="RefSeq" id="WP_342373387.1">
    <property type="nucleotide sequence ID" value="NZ_CP115965.1"/>
</dbReference>
<evidence type="ECO:0000256" key="6">
    <source>
        <dbReference type="ARBA" id="ARBA00022840"/>
    </source>
</evidence>
<dbReference type="InterPro" id="IPR050406">
    <property type="entry name" value="FGGY_Carb_Kinase"/>
</dbReference>
<keyword evidence="11" id="KW-1185">Reference proteome</keyword>
<feature type="domain" description="Carbohydrate kinase FGGY N-terminal" evidence="8">
    <location>
        <begin position="5"/>
        <end position="238"/>
    </location>
</feature>
<proteinExistence type="inferred from homology"/>
<name>A0ABZ3CCU4_9ACTN</name>
<evidence type="ECO:0000256" key="3">
    <source>
        <dbReference type="ARBA" id="ARBA00022679"/>
    </source>
</evidence>
<evidence type="ECO:0000256" key="4">
    <source>
        <dbReference type="ARBA" id="ARBA00022741"/>
    </source>
</evidence>
<evidence type="ECO:0000256" key="2">
    <source>
        <dbReference type="ARBA" id="ARBA00022629"/>
    </source>
</evidence>
<evidence type="ECO:0000256" key="7">
    <source>
        <dbReference type="ARBA" id="ARBA00023308"/>
    </source>
</evidence>
<dbReference type="Proteomes" id="UP001434337">
    <property type="component" value="Chromosome"/>
</dbReference>
<dbReference type="Gene3D" id="3.30.420.40">
    <property type="match status" value="2"/>
</dbReference>
<dbReference type="GO" id="GO:0016301">
    <property type="term" value="F:kinase activity"/>
    <property type="evidence" value="ECO:0007669"/>
    <property type="project" value="UniProtKB-KW"/>
</dbReference>
<sequence>MAPTALAVDLGSSSGRVVAGSFDGEAVRQTEVYRFAHEAQRVDGHLCWDVDGILGHIATGLRAGVERFPDAATVSIDTWGVDFAALDAAGERVTLVRAYRDERTERTLPAFRERLDDAAVWAATGTAPALINTANQLFAFCTEEPDAAARVERVLLLPDYFVRELTGELGWSRSIASTTALTRPGAGTFSDEVFAALGLPRSWFGGVTPEHTVVGPCLLPGLERLTVVRGGAHDSACAVQALPRAVSSTTAFLSCGSWSVLGVLHDAPLLSDAARALGLTNEACAGGGLRPLFNITGLWMLQECQREWRRAGACHDIAELVTRASATPSAGVLIDPDDAGFARPGGMAERIGAAVAAGGGPPLDEGGTVRVVLESLAAGYARGVRDLADLTGRPPDQVNVVGGGSRNGLLCQLTADAVGVPVVAGPAEASALGSLLAQLELTGAFGPDERAGVITASTATRTFDPAARGIE</sequence>
<dbReference type="InterPro" id="IPR013449">
    <property type="entry name" value="Rhamnulokinase"/>
</dbReference>
<dbReference type="PANTHER" id="PTHR43095:SF5">
    <property type="entry name" value="XYLULOSE KINASE"/>
    <property type="match status" value="1"/>
</dbReference>
<keyword evidence="2" id="KW-0859">Xylose metabolism</keyword>
<reference evidence="10 11" key="1">
    <citation type="journal article" date="2023" name="Environ Microbiome">
        <title>A coral-associated actinobacterium mitigates coral bleaching under heat stress.</title>
        <authorList>
            <person name="Li J."/>
            <person name="Zou Y."/>
            <person name="Li Q."/>
            <person name="Zhang J."/>
            <person name="Bourne D.G."/>
            <person name="Lyu Y."/>
            <person name="Liu C."/>
            <person name="Zhang S."/>
        </authorList>
    </citation>
    <scope>NUCLEOTIDE SEQUENCE [LARGE SCALE GENOMIC DNA]</scope>
    <source>
        <strain evidence="10 11">SCSIO 13291</strain>
    </source>
</reference>
<dbReference type="InterPro" id="IPR018484">
    <property type="entry name" value="FGGY_N"/>
</dbReference>
<evidence type="ECO:0000259" key="8">
    <source>
        <dbReference type="Pfam" id="PF00370"/>
    </source>
</evidence>
<evidence type="ECO:0000256" key="5">
    <source>
        <dbReference type="ARBA" id="ARBA00022777"/>
    </source>
</evidence>
<feature type="domain" description="Carbohydrate kinase FGGY C-terminal" evidence="9">
    <location>
        <begin position="252"/>
        <end position="438"/>
    </location>
</feature>
<gene>
    <name evidence="10" type="ORF">PCC79_06915</name>
</gene>
<keyword evidence="3" id="KW-0808">Transferase</keyword>
<dbReference type="Pfam" id="PF02782">
    <property type="entry name" value="FGGY_C"/>
    <property type="match status" value="1"/>
</dbReference>
<keyword evidence="2" id="KW-0119">Carbohydrate metabolism</keyword>
<dbReference type="CDD" id="cd07771">
    <property type="entry name" value="ASKHA_NBD_FGGY_RhaB-like"/>
    <property type="match status" value="1"/>
</dbReference>
<keyword evidence="6" id="KW-0067">ATP-binding</keyword>
<organism evidence="10 11">
    <name type="scientific">Propioniciclava soli</name>
    <dbReference type="NCBI Taxonomy" id="2775081"/>
    <lineage>
        <taxon>Bacteria</taxon>
        <taxon>Bacillati</taxon>
        <taxon>Actinomycetota</taxon>
        <taxon>Actinomycetes</taxon>
        <taxon>Propionibacteriales</taxon>
        <taxon>Propionibacteriaceae</taxon>
        <taxon>Propioniciclava</taxon>
    </lineage>
</organism>
<dbReference type="InterPro" id="IPR018485">
    <property type="entry name" value="FGGY_C"/>
</dbReference>
<keyword evidence="5 10" id="KW-0418">Kinase</keyword>
<keyword evidence="4" id="KW-0547">Nucleotide-binding</keyword>
<dbReference type="Pfam" id="PF00370">
    <property type="entry name" value="FGGY_N"/>
    <property type="match status" value="1"/>
</dbReference>
<evidence type="ECO:0000313" key="11">
    <source>
        <dbReference type="Proteomes" id="UP001434337"/>
    </source>
</evidence>
<dbReference type="PANTHER" id="PTHR43095">
    <property type="entry name" value="SUGAR KINASE"/>
    <property type="match status" value="1"/>
</dbReference>
<keyword evidence="7" id="KW-0684">Rhamnose metabolism</keyword>